<dbReference type="PANTHER" id="PTHR43133:SF57">
    <property type="entry name" value="RNA POLYMERASE SIGMA-70 FACTOR"/>
    <property type="match status" value="1"/>
</dbReference>
<dbReference type="InterPro" id="IPR013324">
    <property type="entry name" value="RNA_pol_sigma_r3/r4-like"/>
</dbReference>
<keyword evidence="4" id="KW-0804">Transcription</keyword>
<dbReference type="Gene3D" id="1.10.10.10">
    <property type="entry name" value="Winged helix-like DNA-binding domain superfamily/Winged helix DNA-binding domain"/>
    <property type="match status" value="1"/>
</dbReference>
<reference evidence="7" key="2">
    <citation type="journal article" date="2021" name="Microbiome">
        <title>Successional dynamics and alternative stable states in a saline activated sludge microbial community over 9 years.</title>
        <authorList>
            <person name="Wang Y."/>
            <person name="Ye J."/>
            <person name="Ju F."/>
            <person name="Liu L."/>
            <person name="Boyd J.A."/>
            <person name="Deng Y."/>
            <person name="Parks D.H."/>
            <person name="Jiang X."/>
            <person name="Yin X."/>
            <person name="Woodcroft B.J."/>
            <person name="Tyson G.W."/>
            <person name="Hugenholtz P."/>
            <person name="Polz M.F."/>
            <person name="Zhang T."/>
        </authorList>
    </citation>
    <scope>NUCLEOTIDE SEQUENCE</scope>
    <source>
        <strain evidence="7">HKST-UBA11</strain>
    </source>
</reference>
<dbReference type="InterPro" id="IPR036388">
    <property type="entry name" value="WH-like_DNA-bd_sf"/>
</dbReference>
<evidence type="ECO:0000259" key="5">
    <source>
        <dbReference type="Pfam" id="PF04542"/>
    </source>
</evidence>
<evidence type="ECO:0000313" key="7">
    <source>
        <dbReference type="EMBL" id="MCA9386292.1"/>
    </source>
</evidence>
<dbReference type="Pfam" id="PF08281">
    <property type="entry name" value="Sigma70_r4_2"/>
    <property type="match status" value="1"/>
</dbReference>
<dbReference type="CDD" id="cd06171">
    <property type="entry name" value="Sigma70_r4"/>
    <property type="match status" value="1"/>
</dbReference>
<gene>
    <name evidence="7" type="ORF">KC717_06630</name>
</gene>
<dbReference type="InterPro" id="IPR013325">
    <property type="entry name" value="RNA_pol_sigma_r2"/>
</dbReference>
<dbReference type="Gene3D" id="1.10.1740.10">
    <property type="match status" value="1"/>
</dbReference>
<feature type="domain" description="RNA polymerase sigma factor 70 region 4 type 2" evidence="6">
    <location>
        <begin position="126"/>
        <end position="178"/>
    </location>
</feature>
<evidence type="ECO:0000256" key="1">
    <source>
        <dbReference type="ARBA" id="ARBA00010641"/>
    </source>
</evidence>
<dbReference type="Pfam" id="PF04542">
    <property type="entry name" value="Sigma70_r2"/>
    <property type="match status" value="1"/>
</dbReference>
<proteinExistence type="inferred from homology"/>
<dbReference type="Proteomes" id="UP000754563">
    <property type="component" value="Unassembled WGS sequence"/>
</dbReference>
<sequence>MTHNKLSKKEEKRIVEEAIHSPEAFGKLYDYYFDQIYTFVVYRVSSHELAEDITSHVFEKALKKIDSFEWQGYSFSAWLYTIARNAVIDSYKKKKRGRIDFEMNFNLVDEEQEDPEDQTTRELDSERLMKALGNLSEDQQEIVLLRYIQGFSIKETMRITGKTNDSIKSLSKRALAQLKKLLDT</sequence>
<feature type="domain" description="RNA polymerase sigma-70 region 2" evidence="5">
    <location>
        <begin position="28"/>
        <end position="96"/>
    </location>
</feature>
<accession>A0A955RLE9</accession>
<protein>
    <submittedName>
        <fullName evidence="7">Sigma-70 family RNA polymerase sigma factor</fullName>
    </submittedName>
</protein>
<dbReference type="InterPro" id="IPR007627">
    <property type="entry name" value="RNA_pol_sigma70_r2"/>
</dbReference>
<dbReference type="AlphaFoldDB" id="A0A955RLE9"/>
<organism evidence="7 8">
    <name type="scientific">Candidatus Dojkabacteria bacterium</name>
    <dbReference type="NCBI Taxonomy" id="2099670"/>
    <lineage>
        <taxon>Bacteria</taxon>
        <taxon>Candidatus Dojkabacteria</taxon>
    </lineage>
</organism>
<comment type="similarity">
    <text evidence="1">Belongs to the sigma-70 factor family. ECF subfamily.</text>
</comment>
<dbReference type="InterPro" id="IPR014284">
    <property type="entry name" value="RNA_pol_sigma-70_dom"/>
</dbReference>
<dbReference type="EMBL" id="JAGQLH010000118">
    <property type="protein sequence ID" value="MCA9386292.1"/>
    <property type="molecule type" value="Genomic_DNA"/>
</dbReference>
<keyword evidence="2" id="KW-0805">Transcription regulation</keyword>
<keyword evidence="3" id="KW-0731">Sigma factor</keyword>
<reference evidence="7" key="1">
    <citation type="submission" date="2020-04" db="EMBL/GenBank/DDBJ databases">
        <authorList>
            <person name="Zhang T."/>
        </authorList>
    </citation>
    <scope>NUCLEOTIDE SEQUENCE</scope>
    <source>
        <strain evidence="7">HKST-UBA11</strain>
    </source>
</reference>
<dbReference type="InterPro" id="IPR039425">
    <property type="entry name" value="RNA_pol_sigma-70-like"/>
</dbReference>
<evidence type="ECO:0000256" key="3">
    <source>
        <dbReference type="ARBA" id="ARBA00023082"/>
    </source>
</evidence>
<dbReference type="InterPro" id="IPR013249">
    <property type="entry name" value="RNA_pol_sigma70_r4_t2"/>
</dbReference>
<evidence type="ECO:0000256" key="2">
    <source>
        <dbReference type="ARBA" id="ARBA00023015"/>
    </source>
</evidence>
<evidence type="ECO:0000259" key="6">
    <source>
        <dbReference type="Pfam" id="PF08281"/>
    </source>
</evidence>
<dbReference type="GO" id="GO:0006352">
    <property type="term" value="P:DNA-templated transcription initiation"/>
    <property type="evidence" value="ECO:0007669"/>
    <property type="project" value="InterPro"/>
</dbReference>
<dbReference type="NCBIfam" id="TIGR02937">
    <property type="entry name" value="sigma70-ECF"/>
    <property type="match status" value="1"/>
</dbReference>
<evidence type="ECO:0000256" key="4">
    <source>
        <dbReference type="ARBA" id="ARBA00023163"/>
    </source>
</evidence>
<name>A0A955RLE9_9BACT</name>
<dbReference type="SUPFAM" id="SSF88659">
    <property type="entry name" value="Sigma3 and sigma4 domains of RNA polymerase sigma factors"/>
    <property type="match status" value="1"/>
</dbReference>
<dbReference type="GO" id="GO:0003677">
    <property type="term" value="F:DNA binding"/>
    <property type="evidence" value="ECO:0007669"/>
    <property type="project" value="InterPro"/>
</dbReference>
<dbReference type="SUPFAM" id="SSF88946">
    <property type="entry name" value="Sigma2 domain of RNA polymerase sigma factors"/>
    <property type="match status" value="1"/>
</dbReference>
<comment type="caution">
    <text evidence="7">The sequence shown here is derived from an EMBL/GenBank/DDBJ whole genome shotgun (WGS) entry which is preliminary data.</text>
</comment>
<dbReference type="GO" id="GO:0016987">
    <property type="term" value="F:sigma factor activity"/>
    <property type="evidence" value="ECO:0007669"/>
    <property type="project" value="UniProtKB-KW"/>
</dbReference>
<evidence type="ECO:0000313" key="8">
    <source>
        <dbReference type="Proteomes" id="UP000754563"/>
    </source>
</evidence>
<dbReference type="PANTHER" id="PTHR43133">
    <property type="entry name" value="RNA POLYMERASE ECF-TYPE SIGMA FACTO"/>
    <property type="match status" value="1"/>
</dbReference>